<comment type="caution">
    <text evidence="1">The sequence shown here is derived from an EMBL/GenBank/DDBJ whole genome shotgun (WGS) entry which is preliminary data.</text>
</comment>
<name>A0A7X0ZFS8_9LIST</name>
<reference evidence="1 2" key="1">
    <citation type="submission" date="2020-03" db="EMBL/GenBank/DDBJ databases">
        <title>Soil Listeria distribution.</title>
        <authorList>
            <person name="Liao J."/>
            <person name="Wiedmann M."/>
        </authorList>
    </citation>
    <scope>NUCLEOTIDE SEQUENCE [LARGE SCALE GENOMIC DNA]</scope>
    <source>
        <strain evidence="1 2">FSL L7-0072</strain>
    </source>
</reference>
<gene>
    <name evidence="1" type="ORF">HCB47_02510</name>
</gene>
<dbReference type="AlphaFoldDB" id="A0A7X0ZFS8"/>
<evidence type="ECO:0000313" key="1">
    <source>
        <dbReference type="EMBL" id="MBC2286511.1"/>
    </source>
</evidence>
<organism evidence="1 2">
    <name type="scientific">Listeria farberi</name>
    <dbReference type="NCBI Taxonomy" id="2713500"/>
    <lineage>
        <taxon>Bacteria</taxon>
        <taxon>Bacillati</taxon>
        <taxon>Bacillota</taxon>
        <taxon>Bacilli</taxon>
        <taxon>Bacillales</taxon>
        <taxon>Listeriaceae</taxon>
        <taxon>Listeria</taxon>
    </lineage>
</organism>
<dbReference type="RefSeq" id="WP_185637652.1">
    <property type="nucleotide sequence ID" value="NZ_JAARZL010000001.1"/>
</dbReference>
<dbReference type="EMBL" id="JAARZO010000001">
    <property type="protein sequence ID" value="MBC2286511.1"/>
    <property type="molecule type" value="Genomic_DNA"/>
</dbReference>
<dbReference type="Proteomes" id="UP000558070">
    <property type="component" value="Unassembled WGS sequence"/>
</dbReference>
<accession>A0A7X0ZFS8</accession>
<proteinExistence type="predicted"/>
<sequence>MERVLEYNIDNKNSLTIYMDELTERIHWDTKIQIKYETENTNYLLWDDNMLEGIRTFKTMLELALNNRLDMTAYSKYPIGYYENIEYNEISMNKMETMSFEKPLLWSSIAEVGNETFLYNSKNKVILEVSPIYKWHFDEPKILKDFITFDEFMKQYKPYIVQEISRDIVNKFISKSTEFLNKYFSDVV</sequence>
<protein>
    <submittedName>
        <fullName evidence="1">Uncharacterized protein</fullName>
    </submittedName>
</protein>
<evidence type="ECO:0000313" key="2">
    <source>
        <dbReference type="Proteomes" id="UP000558070"/>
    </source>
</evidence>